<dbReference type="Proteomes" id="UP001628220">
    <property type="component" value="Unassembled WGS sequence"/>
</dbReference>
<keyword evidence="3" id="KW-1185">Reference proteome</keyword>
<evidence type="ECO:0000256" key="1">
    <source>
        <dbReference type="SAM" id="Phobius"/>
    </source>
</evidence>
<comment type="caution">
    <text evidence="2">The sequence shown here is derived from an EMBL/GenBank/DDBJ whole genome shotgun (WGS) entry which is preliminary data.</text>
</comment>
<reference evidence="2 3" key="1">
    <citation type="journal article" date="2025" name="Int. J. Syst. Evol. Microbiol.">
        <title>Desulfovibrio falkowii sp. nov., Porphyromonas miyakawae sp. nov., Mediterraneibacter flintii sp. nov. and Owariibacterium komagatae gen. nov., sp. nov., isolated from human faeces.</title>
        <authorList>
            <person name="Hamaguchi T."/>
            <person name="Ohara M."/>
            <person name="Hisatomi A."/>
            <person name="Sekiguchi K."/>
            <person name="Takeda J.I."/>
            <person name="Ueyama J."/>
            <person name="Ito M."/>
            <person name="Nishiwaki H."/>
            <person name="Ogi T."/>
            <person name="Hirayama M."/>
            <person name="Ohkuma M."/>
            <person name="Sakamoto M."/>
            <person name="Ohno K."/>
        </authorList>
    </citation>
    <scope>NUCLEOTIDE SEQUENCE [LARGE SCALE GENOMIC DNA]</scope>
    <source>
        <strain evidence="2 3">13CB11C</strain>
    </source>
</reference>
<sequence length="213" mass="24175">MKTLIRILIGIAVVVMAYLCVMSIYTPEQFDREQNKREQVIEERLKELTQYQLAYRSVHGCFANAEQLVDFLQNGRIYYINAEGDYTDAMREKGITEEQAAHQGLIQRDTVYVSAKDSLLKKDVDPTDLVKVPNMPNEKIDIQASTIDQYIGQDTVQVAVFRMGVPMDIYLQGMDAQLIEAKKQEAMARNNGKGYPGLVIGSLEELKTTGNWE</sequence>
<evidence type="ECO:0000313" key="2">
    <source>
        <dbReference type="EMBL" id="GAB1251727.1"/>
    </source>
</evidence>
<name>A0ABQ0E242_9PORP</name>
<keyword evidence="1" id="KW-1133">Transmembrane helix</keyword>
<evidence type="ECO:0000313" key="3">
    <source>
        <dbReference type="Proteomes" id="UP001628220"/>
    </source>
</evidence>
<feature type="transmembrane region" description="Helical" evidence="1">
    <location>
        <begin position="7"/>
        <end position="25"/>
    </location>
</feature>
<keyword evidence="1" id="KW-0812">Transmembrane</keyword>
<dbReference type="EMBL" id="BAAFSF010000001">
    <property type="protein sequence ID" value="GAB1251727.1"/>
    <property type="molecule type" value="Genomic_DNA"/>
</dbReference>
<keyword evidence="1" id="KW-0472">Membrane</keyword>
<accession>A0ABQ0E242</accession>
<gene>
    <name evidence="2" type="ORF">Tsumi_08310</name>
</gene>
<dbReference type="RefSeq" id="WP_411915531.1">
    <property type="nucleotide sequence ID" value="NZ_BAAFSF010000001.1"/>
</dbReference>
<proteinExistence type="predicted"/>
<protein>
    <submittedName>
        <fullName evidence="2">Uncharacterized protein</fullName>
    </submittedName>
</protein>
<organism evidence="2 3">
    <name type="scientific">Porphyromonas miyakawae</name>
    <dbReference type="NCBI Taxonomy" id="3137470"/>
    <lineage>
        <taxon>Bacteria</taxon>
        <taxon>Pseudomonadati</taxon>
        <taxon>Bacteroidota</taxon>
        <taxon>Bacteroidia</taxon>
        <taxon>Bacteroidales</taxon>
        <taxon>Porphyromonadaceae</taxon>
        <taxon>Porphyromonas</taxon>
    </lineage>
</organism>